<dbReference type="InterPro" id="IPR036909">
    <property type="entry name" value="Cyt_c-like_dom_sf"/>
</dbReference>
<dbReference type="PROSITE" id="PS51007">
    <property type="entry name" value="CYTC"/>
    <property type="match status" value="2"/>
</dbReference>
<feature type="transmembrane region" description="Helical" evidence="5">
    <location>
        <begin position="7"/>
        <end position="23"/>
    </location>
</feature>
<dbReference type="Gene3D" id="1.10.760.10">
    <property type="entry name" value="Cytochrome c-like domain"/>
    <property type="match status" value="2"/>
</dbReference>
<comment type="caution">
    <text evidence="7">The sequence shown here is derived from an EMBL/GenBank/DDBJ whole genome shotgun (WGS) entry which is preliminary data.</text>
</comment>
<dbReference type="GO" id="GO:0009055">
    <property type="term" value="F:electron transfer activity"/>
    <property type="evidence" value="ECO:0007669"/>
    <property type="project" value="InterPro"/>
</dbReference>
<evidence type="ECO:0000256" key="1">
    <source>
        <dbReference type="ARBA" id="ARBA00022617"/>
    </source>
</evidence>
<keyword evidence="5" id="KW-0812">Transmembrane</keyword>
<evidence type="ECO:0000256" key="2">
    <source>
        <dbReference type="ARBA" id="ARBA00022723"/>
    </source>
</evidence>
<dbReference type="RefSeq" id="WP_160971588.1">
    <property type="nucleotide sequence ID" value="NZ_WWEN01000001.1"/>
</dbReference>
<reference evidence="7 8" key="1">
    <citation type="submission" date="2020-01" db="EMBL/GenBank/DDBJ databases">
        <authorList>
            <person name="Chen S."/>
        </authorList>
    </citation>
    <scope>NUCLEOTIDE SEQUENCE [LARGE SCALE GENOMIC DNA]</scope>
    <source>
        <strain evidence="7 8">GS-10</strain>
    </source>
</reference>
<proteinExistence type="predicted"/>
<organism evidence="7 8">
    <name type="scientific">Thalassovita mangrovi</name>
    <dbReference type="NCBI Taxonomy" id="2692236"/>
    <lineage>
        <taxon>Bacteria</taxon>
        <taxon>Pseudomonadati</taxon>
        <taxon>Pseudomonadota</taxon>
        <taxon>Alphaproteobacteria</taxon>
        <taxon>Rhodobacterales</taxon>
        <taxon>Roseobacteraceae</taxon>
        <taxon>Thalassovita</taxon>
    </lineage>
</organism>
<keyword evidence="5" id="KW-1133">Transmembrane helix</keyword>
<evidence type="ECO:0000256" key="3">
    <source>
        <dbReference type="ARBA" id="ARBA00023004"/>
    </source>
</evidence>
<dbReference type="PANTHER" id="PTHR35008:SF8">
    <property type="entry name" value="ALCOHOL DEHYDROGENASE CYTOCHROME C SUBUNIT"/>
    <property type="match status" value="1"/>
</dbReference>
<feature type="domain" description="Cytochrome c" evidence="6">
    <location>
        <begin position="187"/>
        <end position="293"/>
    </location>
</feature>
<keyword evidence="5" id="KW-0472">Membrane</keyword>
<dbReference type="EMBL" id="WWEN01000001">
    <property type="protein sequence ID" value="MYM53878.1"/>
    <property type="molecule type" value="Genomic_DNA"/>
</dbReference>
<keyword evidence="3 4" id="KW-0408">Iron</keyword>
<dbReference type="SUPFAM" id="SSF46626">
    <property type="entry name" value="Cytochrome c"/>
    <property type="match status" value="2"/>
</dbReference>
<evidence type="ECO:0000256" key="5">
    <source>
        <dbReference type="SAM" id="Phobius"/>
    </source>
</evidence>
<dbReference type="AlphaFoldDB" id="A0A6L8LD41"/>
<feature type="domain" description="Cytochrome c" evidence="6">
    <location>
        <begin position="38"/>
        <end position="146"/>
    </location>
</feature>
<evidence type="ECO:0000259" key="6">
    <source>
        <dbReference type="PROSITE" id="PS51007"/>
    </source>
</evidence>
<dbReference type="GO" id="GO:0046872">
    <property type="term" value="F:metal ion binding"/>
    <property type="evidence" value="ECO:0007669"/>
    <property type="project" value="UniProtKB-KW"/>
</dbReference>
<dbReference type="GO" id="GO:0020037">
    <property type="term" value="F:heme binding"/>
    <property type="evidence" value="ECO:0007669"/>
    <property type="project" value="InterPro"/>
</dbReference>
<dbReference type="Pfam" id="PF00034">
    <property type="entry name" value="Cytochrom_C"/>
    <property type="match status" value="1"/>
</dbReference>
<dbReference type="Proteomes" id="UP000479043">
    <property type="component" value="Unassembled WGS sequence"/>
</dbReference>
<evidence type="ECO:0000256" key="4">
    <source>
        <dbReference type="PROSITE-ProRule" id="PRU00433"/>
    </source>
</evidence>
<evidence type="ECO:0000313" key="8">
    <source>
        <dbReference type="Proteomes" id="UP000479043"/>
    </source>
</evidence>
<dbReference type="PANTHER" id="PTHR35008">
    <property type="entry name" value="BLL4482 PROTEIN-RELATED"/>
    <property type="match status" value="1"/>
</dbReference>
<protein>
    <submittedName>
        <fullName evidence="7">C-type cytochrome</fullName>
    </submittedName>
</protein>
<name>A0A6L8LD41_9RHOB</name>
<keyword evidence="2 4" id="KW-0479">Metal-binding</keyword>
<accession>A0A6L8LD41</accession>
<sequence>MYRAARYFVFLIILAGAVFWWITAPKRVSETDIAGLTGDAVRGETVFWAGGCAACHSAPGAEGDARLVLSGGRGFASDFGTFHAPNISPDPTHGIGGWQAVDLVNAMRHGTAPDGSHYYPAFPYTSYARADLQDMVDLWAFLQTLPASDLPDTAHEVGFPFSIRRLLGGWKFLFSGPDQVVTADLPPEAARGRALVEGLGHCGECHSPRNALGGIDYARWLGGAPNPAGRGTIPNITPGKLTWSEPDLVEYFTSGFTPDYDSAGGEMAEVVQNLAKLPVEDRRAIAAYLKAVPAVE</sequence>
<keyword evidence="8" id="KW-1185">Reference proteome</keyword>
<gene>
    <name evidence="7" type="ORF">GR167_01070</name>
</gene>
<evidence type="ECO:0000313" key="7">
    <source>
        <dbReference type="EMBL" id="MYM53878.1"/>
    </source>
</evidence>
<dbReference type="InterPro" id="IPR009056">
    <property type="entry name" value="Cyt_c-like_dom"/>
</dbReference>
<keyword evidence="1 4" id="KW-0349">Heme</keyword>
<dbReference type="InterPro" id="IPR051459">
    <property type="entry name" value="Cytochrome_c-type_DH"/>
</dbReference>